<evidence type="ECO:0008006" key="4">
    <source>
        <dbReference type="Google" id="ProtNLM"/>
    </source>
</evidence>
<evidence type="ECO:0000313" key="3">
    <source>
        <dbReference type="Proteomes" id="UP000253664"/>
    </source>
</evidence>
<dbReference type="PANTHER" id="PTHR46528">
    <property type="entry name" value="PROTEIN SON"/>
    <property type="match status" value="1"/>
</dbReference>
<feature type="compositionally biased region" description="Pro residues" evidence="1">
    <location>
        <begin position="568"/>
        <end position="578"/>
    </location>
</feature>
<dbReference type="InterPro" id="IPR032922">
    <property type="entry name" value="SON"/>
</dbReference>
<dbReference type="AlphaFoldDB" id="A0A367L1W2"/>
<reference evidence="2 3" key="1">
    <citation type="journal article" date="2015" name="BMC Genomics">
        <title>Insights from the genome of Ophiocordyceps polyrhachis-furcata to pathogenicity and host specificity in insect fungi.</title>
        <authorList>
            <person name="Wichadakul D."/>
            <person name="Kobmoo N."/>
            <person name="Ingsriswang S."/>
            <person name="Tangphatsornruang S."/>
            <person name="Chantasingh D."/>
            <person name="Luangsa-ard J.J."/>
            <person name="Eurwilaichitr L."/>
        </authorList>
    </citation>
    <scope>NUCLEOTIDE SEQUENCE [LARGE SCALE GENOMIC DNA]</scope>
    <source>
        <strain evidence="2 3">BCC 54312</strain>
    </source>
</reference>
<feature type="region of interest" description="Disordered" evidence="1">
    <location>
        <begin position="181"/>
        <end position="204"/>
    </location>
</feature>
<evidence type="ECO:0000313" key="2">
    <source>
        <dbReference type="EMBL" id="RCI08405.1"/>
    </source>
</evidence>
<dbReference type="InterPro" id="IPR013083">
    <property type="entry name" value="Znf_RING/FYVE/PHD"/>
</dbReference>
<feature type="region of interest" description="Disordered" evidence="1">
    <location>
        <begin position="113"/>
        <end position="132"/>
    </location>
</feature>
<dbReference type="Gene3D" id="3.30.40.10">
    <property type="entry name" value="Zinc/RING finger domain, C3HC4 (zinc finger)"/>
    <property type="match status" value="1"/>
</dbReference>
<comment type="caution">
    <text evidence="2">The sequence shown here is derived from an EMBL/GenBank/DDBJ whole genome shotgun (WGS) entry which is preliminary data.</text>
</comment>
<sequence>MASSISEAHAELISSLSPDDIPIKLRCAICSKLAVNAFRLPCCEQAICETCMETKIRVAPETSDPNVSSPGQSSLPLSCPVCEHSPLAAEDCNPNKSLRTTIRVFLRTAEKKREANRAKESKEPVPAAPVEALKPSIPDAEPVVKGPPASQPVIRAAVAQQQQESDPASRFKDVGAVQEVTQAVEQPEASPENGPWKKQTDQTSAAYPVSAVNQEADGNNVQELVVHQNVQGAEEMANGQVGFGMDGGFPNNHHHNSNMMFPAGGDLNQVQMMMAMQNGMGTASFGGFPMMGMGMDPMTMYMNGGFQGMGMGGYGGGFGQGSNNNWNGAQSWSFDYNHGGDYGNMTAGFQTGYNQGSYGGHFNDYRRNNFGRGRGRGRGLYGGFGGRGGHYYQDNQDQGGFYPPPDARRLGDEGGQDMMGLKSAAATYATAAGGGETAEVAGGDSGGQLASSRENLGNEAASGDVLPRNSTAGAIRSVLSTPDVPINAPTGPKAMRQGLPNTSLHNLRARGYQVDEESRARSRSPEREAERRDQQGDGSACEKKRQPENGEPSSSTDKMPEPDRPSTPISPPPLPQPQPNKANRSRSRSPSHSRSRSRHRSPSRSRGGRHRRPLSPPTEGDGQSSSRRRKRTRGGRKHGTEHYTPSKEERRSRSVSVERTSGHRGHNKDKERRERRSHRDRSRDRGRDRDYEYDHPSRRERERRDRRDDDDDRHRRRHHHHHHHHQSHHHHHHHHNNHHRHDPTSPSPDRKANAGLPPPPPPSRRPSAATTTNATSDPHTVEREARNRERLLKEAQRIAGLAGSKRGRDVSDEGARRARRAVRRSDDDEERMRRLEAEREGGRWD</sequence>
<evidence type="ECO:0000256" key="1">
    <source>
        <dbReference type="SAM" id="MobiDB-lite"/>
    </source>
</evidence>
<proteinExistence type="predicted"/>
<keyword evidence="3" id="KW-1185">Reference proteome</keyword>
<feature type="compositionally biased region" description="Basic residues" evidence="1">
    <location>
        <begin position="583"/>
        <end position="613"/>
    </location>
</feature>
<dbReference type="GO" id="GO:0003723">
    <property type="term" value="F:RNA binding"/>
    <property type="evidence" value="ECO:0007669"/>
    <property type="project" value="InterPro"/>
</dbReference>
<dbReference type="STRING" id="1330021.A0A367L1W2"/>
<feature type="compositionally biased region" description="Basic residues" evidence="1">
    <location>
        <begin position="626"/>
        <end position="637"/>
    </location>
</feature>
<feature type="compositionally biased region" description="Basic and acidic residues" evidence="1">
    <location>
        <begin position="113"/>
        <end position="123"/>
    </location>
</feature>
<feature type="compositionally biased region" description="Basic and acidic residues" evidence="1">
    <location>
        <begin position="779"/>
        <end position="796"/>
    </location>
</feature>
<feature type="compositionally biased region" description="Basic residues" evidence="1">
    <location>
        <begin position="714"/>
        <end position="741"/>
    </location>
</feature>
<dbReference type="OrthoDB" id="106784at2759"/>
<dbReference type="SUPFAM" id="SSF57850">
    <property type="entry name" value="RING/U-box"/>
    <property type="match status" value="1"/>
</dbReference>
<dbReference type="EMBL" id="LKCN02000019">
    <property type="protein sequence ID" value="RCI08405.1"/>
    <property type="molecule type" value="Genomic_DNA"/>
</dbReference>
<dbReference type="GO" id="GO:0043484">
    <property type="term" value="P:regulation of RNA splicing"/>
    <property type="evidence" value="ECO:0007669"/>
    <property type="project" value="InterPro"/>
</dbReference>
<feature type="compositionally biased region" description="Basic and acidic residues" evidence="1">
    <location>
        <begin position="516"/>
        <end position="548"/>
    </location>
</feature>
<dbReference type="PANTHER" id="PTHR46528:SF1">
    <property type="entry name" value="PROTEIN SON"/>
    <property type="match status" value="1"/>
</dbReference>
<gene>
    <name evidence="2" type="ORF">L249_8777</name>
</gene>
<feature type="compositionally biased region" description="Basic and acidic residues" evidence="1">
    <location>
        <begin position="681"/>
        <end position="707"/>
    </location>
</feature>
<dbReference type="CDD" id="cd16620">
    <property type="entry name" value="vRING-HC-C4C4_RBBP6"/>
    <property type="match status" value="1"/>
</dbReference>
<feature type="compositionally biased region" description="Basic and acidic residues" evidence="1">
    <location>
        <begin position="823"/>
        <end position="845"/>
    </location>
</feature>
<feature type="region of interest" description="Disordered" evidence="1">
    <location>
        <begin position="481"/>
        <end position="845"/>
    </location>
</feature>
<feature type="compositionally biased region" description="Basic and acidic residues" evidence="1">
    <location>
        <begin position="638"/>
        <end position="652"/>
    </location>
</feature>
<accession>A0A367L1W2</accession>
<name>A0A367L1W2_9HYPO</name>
<feature type="compositionally biased region" description="Polar residues" evidence="1">
    <location>
        <begin position="768"/>
        <end position="778"/>
    </location>
</feature>
<dbReference type="Proteomes" id="UP000253664">
    <property type="component" value="Unassembled WGS sequence"/>
</dbReference>
<organism evidence="2 3">
    <name type="scientific">Ophiocordyceps polyrhachis-furcata BCC 54312</name>
    <dbReference type="NCBI Taxonomy" id="1330021"/>
    <lineage>
        <taxon>Eukaryota</taxon>
        <taxon>Fungi</taxon>
        <taxon>Dikarya</taxon>
        <taxon>Ascomycota</taxon>
        <taxon>Pezizomycotina</taxon>
        <taxon>Sordariomycetes</taxon>
        <taxon>Hypocreomycetidae</taxon>
        <taxon>Hypocreales</taxon>
        <taxon>Ophiocordycipitaceae</taxon>
        <taxon>Ophiocordyceps</taxon>
    </lineage>
</organism>
<dbReference type="GO" id="GO:0051726">
    <property type="term" value="P:regulation of cell cycle"/>
    <property type="evidence" value="ECO:0007669"/>
    <property type="project" value="InterPro"/>
</dbReference>
<protein>
    <recommendedName>
        <fullName evidence="4">RING-type domain-containing protein</fullName>
    </recommendedName>
</protein>
<feature type="compositionally biased region" description="Basic and acidic residues" evidence="1">
    <location>
        <begin position="806"/>
        <end position="816"/>
    </location>
</feature>